<dbReference type="AlphaFoldDB" id="A0AAF1K1L6"/>
<dbReference type="InterPro" id="IPR050523">
    <property type="entry name" value="AKR_Detox_Biosynth"/>
</dbReference>
<dbReference type="PROSITE" id="PS51257">
    <property type="entry name" value="PROKAR_LIPOPROTEIN"/>
    <property type="match status" value="1"/>
</dbReference>
<name>A0AAF1K1L6_9PROT</name>
<dbReference type="Proteomes" id="UP001196068">
    <property type="component" value="Unassembled WGS sequence"/>
</dbReference>
<proteinExistence type="predicted"/>
<dbReference type="EMBL" id="JAAEDH010000005">
    <property type="protein sequence ID" value="MBR0654665.1"/>
    <property type="molecule type" value="Genomic_DNA"/>
</dbReference>
<dbReference type="InterPro" id="IPR023210">
    <property type="entry name" value="NADP_OxRdtase_dom"/>
</dbReference>
<sequence>MDKVKLGGSGITVPPVIFGCNVFGWTVDKAQSFRLLDALVESGLNALDTADVYSYWVPGNTGGESETIMGEWLKARGRRHDVLILTKAGMEMPGKGKGLSPAWLATAVEDSLRRLGTDVIDLYQAHRDDEVTPHADVLGAFDMMIKAGKVRAIGASNYSAARFKEALATSTAQGLPRFETMQPHYNLLERGIEADLLPLCAAEGVGVIPYYSLASGFLSGKYRSEADFGKSPRGARGAGKYLDAKGLRVLAALDETAARYNATPAQVALAWFKGRPGLAAPIASATTLDQLADLAKAAALTLDAEAIAMLDAASA</sequence>
<dbReference type="PANTHER" id="PTHR43364:SF6">
    <property type="entry name" value="OXIDOREDUCTASE-RELATED"/>
    <property type="match status" value="1"/>
</dbReference>
<organism evidence="3 4">
    <name type="scientific">Plastoroseomonas arctica</name>
    <dbReference type="NCBI Taxonomy" id="1509237"/>
    <lineage>
        <taxon>Bacteria</taxon>
        <taxon>Pseudomonadati</taxon>
        <taxon>Pseudomonadota</taxon>
        <taxon>Alphaproteobacteria</taxon>
        <taxon>Acetobacterales</taxon>
        <taxon>Acetobacteraceae</taxon>
        <taxon>Plastoroseomonas</taxon>
    </lineage>
</organism>
<keyword evidence="4" id="KW-1185">Reference proteome</keyword>
<dbReference type="SUPFAM" id="SSF51430">
    <property type="entry name" value="NAD(P)-linked oxidoreductase"/>
    <property type="match status" value="1"/>
</dbReference>
<evidence type="ECO:0000313" key="4">
    <source>
        <dbReference type="Proteomes" id="UP001196068"/>
    </source>
</evidence>
<accession>A0AAF1K1L6</accession>
<keyword evidence="1" id="KW-0560">Oxidoreductase</keyword>
<protein>
    <submittedName>
        <fullName evidence="3">Aldo/keto reductase</fullName>
    </submittedName>
</protein>
<dbReference type="GO" id="GO:0016491">
    <property type="term" value="F:oxidoreductase activity"/>
    <property type="evidence" value="ECO:0007669"/>
    <property type="project" value="UniProtKB-KW"/>
</dbReference>
<dbReference type="CDD" id="cd19081">
    <property type="entry name" value="AKR_AKR9C1"/>
    <property type="match status" value="1"/>
</dbReference>
<dbReference type="GO" id="GO:0005829">
    <property type="term" value="C:cytosol"/>
    <property type="evidence" value="ECO:0007669"/>
    <property type="project" value="UniProtKB-ARBA"/>
</dbReference>
<dbReference type="Pfam" id="PF00248">
    <property type="entry name" value="Aldo_ket_red"/>
    <property type="match status" value="1"/>
</dbReference>
<evidence type="ECO:0000259" key="2">
    <source>
        <dbReference type="Pfam" id="PF00248"/>
    </source>
</evidence>
<reference evidence="3" key="2">
    <citation type="journal article" date="2021" name="Syst. Appl. Microbiol.">
        <title>Roseomonas hellenica sp. nov., isolated from roots of wild-growing Alkanna tinctoria.</title>
        <authorList>
            <person name="Rat A."/>
            <person name="Naranjo H.D."/>
            <person name="Lebbe L."/>
            <person name="Cnockaert M."/>
            <person name="Krigas N."/>
            <person name="Grigoriadou K."/>
            <person name="Maloupa E."/>
            <person name="Willems A."/>
        </authorList>
    </citation>
    <scope>NUCLEOTIDE SEQUENCE</scope>
    <source>
        <strain evidence="3">LMG 28251</strain>
    </source>
</reference>
<dbReference type="RefSeq" id="WP_211873486.1">
    <property type="nucleotide sequence ID" value="NZ_JAAEDH010000005.1"/>
</dbReference>
<comment type="caution">
    <text evidence="3">The sequence shown here is derived from an EMBL/GenBank/DDBJ whole genome shotgun (WGS) entry which is preliminary data.</text>
</comment>
<feature type="domain" description="NADP-dependent oxidoreductase" evidence="2">
    <location>
        <begin position="16"/>
        <end position="313"/>
    </location>
</feature>
<dbReference type="FunFam" id="3.20.20.100:FF:000004">
    <property type="entry name" value="Oxidoreductase, aldo/keto reductase"/>
    <property type="match status" value="1"/>
</dbReference>
<evidence type="ECO:0000313" key="3">
    <source>
        <dbReference type="EMBL" id="MBR0654665.1"/>
    </source>
</evidence>
<gene>
    <name evidence="3" type="ORF">GXW79_06195</name>
</gene>
<evidence type="ECO:0000256" key="1">
    <source>
        <dbReference type="ARBA" id="ARBA00023002"/>
    </source>
</evidence>
<dbReference type="InterPro" id="IPR036812">
    <property type="entry name" value="NAD(P)_OxRdtase_dom_sf"/>
</dbReference>
<dbReference type="Gene3D" id="3.20.20.100">
    <property type="entry name" value="NADP-dependent oxidoreductase domain"/>
    <property type="match status" value="1"/>
</dbReference>
<dbReference type="PANTHER" id="PTHR43364">
    <property type="entry name" value="NADH-SPECIFIC METHYLGLYOXAL REDUCTASE-RELATED"/>
    <property type="match status" value="1"/>
</dbReference>
<reference evidence="3" key="1">
    <citation type="submission" date="2020-01" db="EMBL/GenBank/DDBJ databases">
        <authorList>
            <person name="Rat A."/>
        </authorList>
    </citation>
    <scope>NUCLEOTIDE SEQUENCE</scope>
    <source>
        <strain evidence="3">LMG 28251</strain>
    </source>
</reference>